<evidence type="ECO:0000256" key="17">
    <source>
        <dbReference type="ARBA" id="ARBA00047899"/>
    </source>
</evidence>
<dbReference type="Gene3D" id="3.50.4.10">
    <property type="entry name" value="Hepatocyte Growth Factor"/>
    <property type="match status" value="1"/>
</dbReference>
<keyword evidence="3 19" id="KW-0723">Serine/threonine-protein kinase</keyword>
<keyword evidence="13 21" id="KW-0472">Membrane</keyword>
<evidence type="ECO:0000256" key="11">
    <source>
        <dbReference type="ARBA" id="ARBA00022840"/>
    </source>
</evidence>
<evidence type="ECO:0000256" key="3">
    <source>
        <dbReference type="ARBA" id="ARBA00022527"/>
    </source>
</evidence>
<keyword evidence="5 21" id="KW-0812">Transmembrane</keyword>
<evidence type="ECO:0000313" key="26">
    <source>
        <dbReference type="Proteomes" id="UP000593562"/>
    </source>
</evidence>
<evidence type="ECO:0000256" key="8">
    <source>
        <dbReference type="ARBA" id="ARBA00022737"/>
    </source>
</evidence>
<dbReference type="FunFam" id="3.30.200.20:FF:000798">
    <property type="entry name" value="G-type lectin S-receptor-like serine/threonine-protein kinase SD3-1"/>
    <property type="match status" value="1"/>
</dbReference>
<dbReference type="Pfam" id="PF00024">
    <property type="entry name" value="PAN_1"/>
    <property type="match status" value="1"/>
</dbReference>
<evidence type="ECO:0000259" key="23">
    <source>
        <dbReference type="PROSITE" id="PS50927"/>
    </source>
</evidence>
<dbReference type="PANTHER" id="PTHR47974:SF13">
    <property type="entry name" value="G-TYPE LECTIN S-RECEPTOR-LIKE SERINE_THREONINE-PROTEIN KINASE SD3-1"/>
    <property type="match status" value="1"/>
</dbReference>
<dbReference type="InterPro" id="IPR001480">
    <property type="entry name" value="Bulb-type_lectin_dom"/>
</dbReference>
<evidence type="ECO:0000256" key="19">
    <source>
        <dbReference type="PIRNR" id="PIRNR000641"/>
    </source>
</evidence>
<dbReference type="InterPro" id="IPR036426">
    <property type="entry name" value="Bulb-type_lectin_dom_sf"/>
</dbReference>
<dbReference type="InParanoid" id="A0A7J7DV11"/>
<dbReference type="GO" id="GO:0004674">
    <property type="term" value="F:protein serine/threonine kinase activity"/>
    <property type="evidence" value="ECO:0007669"/>
    <property type="project" value="UniProtKB-KW"/>
</dbReference>
<reference evidence="25 26" key="1">
    <citation type="journal article" date="2020" name="Nat. Commun.">
        <title>Genome of Tripterygium wilfordii and identification of cytochrome P450 involved in triptolide biosynthesis.</title>
        <authorList>
            <person name="Tu L."/>
            <person name="Su P."/>
            <person name="Zhang Z."/>
            <person name="Gao L."/>
            <person name="Wang J."/>
            <person name="Hu T."/>
            <person name="Zhou J."/>
            <person name="Zhang Y."/>
            <person name="Zhao Y."/>
            <person name="Liu Y."/>
            <person name="Song Y."/>
            <person name="Tong Y."/>
            <person name="Lu Y."/>
            <person name="Yang J."/>
            <person name="Xu C."/>
            <person name="Jia M."/>
            <person name="Peters R.J."/>
            <person name="Huang L."/>
            <person name="Gao W."/>
        </authorList>
    </citation>
    <scope>NUCLEOTIDE SEQUENCE [LARGE SCALE GENOMIC DNA]</scope>
    <source>
        <strain evidence="26">cv. XIE 37</strain>
        <tissue evidence="25">Leaf</tissue>
    </source>
</reference>
<dbReference type="FunFam" id="1.10.510.10:FF:000846">
    <property type="entry name" value="G-type lectin S-receptor-like serine/threonine-protein kinase SD3-1"/>
    <property type="match status" value="1"/>
</dbReference>
<dbReference type="InterPro" id="IPR000719">
    <property type="entry name" value="Prot_kinase_dom"/>
</dbReference>
<dbReference type="SUPFAM" id="SSF56112">
    <property type="entry name" value="Protein kinase-like (PK-like)"/>
    <property type="match status" value="1"/>
</dbReference>
<comment type="subcellular location">
    <subcellularLocation>
        <location evidence="1">Cell membrane</location>
        <topology evidence="1">Single-pass type I membrane protein</topology>
    </subcellularLocation>
</comment>
<feature type="domain" description="Apple" evidence="24">
    <location>
        <begin position="329"/>
        <end position="409"/>
    </location>
</feature>
<comment type="similarity">
    <text evidence="19">Belongs to the protein kinase superfamily. Ser/Thr protein kinase family.</text>
</comment>
<evidence type="ECO:0000256" key="4">
    <source>
        <dbReference type="ARBA" id="ARBA00022679"/>
    </source>
</evidence>
<gene>
    <name evidence="25" type="ORF">HS088_TW03G00538</name>
</gene>
<keyword evidence="10 19" id="KW-0418">Kinase</keyword>
<dbReference type="CDD" id="cd00028">
    <property type="entry name" value="B_lectin"/>
    <property type="match status" value="1"/>
</dbReference>
<dbReference type="Gene3D" id="3.30.200.20">
    <property type="entry name" value="Phosphorylase Kinase, domain 1"/>
    <property type="match status" value="1"/>
</dbReference>
<dbReference type="FunFam" id="2.90.10.10:FF:000016">
    <property type="entry name" value="G-type lectin S-receptor-like serine/threonine-protein kinase"/>
    <property type="match status" value="1"/>
</dbReference>
<organism evidence="25 26">
    <name type="scientific">Tripterygium wilfordii</name>
    <name type="common">Thunder God vine</name>
    <dbReference type="NCBI Taxonomy" id="458696"/>
    <lineage>
        <taxon>Eukaryota</taxon>
        <taxon>Viridiplantae</taxon>
        <taxon>Streptophyta</taxon>
        <taxon>Embryophyta</taxon>
        <taxon>Tracheophyta</taxon>
        <taxon>Spermatophyta</taxon>
        <taxon>Magnoliopsida</taxon>
        <taxon>eudicotyledons</taxon>
        <taxon>Gunneridae</taxon>
        <taxon>Pentapetalae</taxon>
        <taxon>rosids</taxon>
        <taxon>fabids</taxon>
        <taxon>Celastrales</taxon>
        <taxon>Celastraceae</taxon>
        <taxon>Tripterygium</taxon>
    </lineage>
</organism>
<evidence type="ECO:0000256" key="1">
    <source>
        <dbReference type="ARBA" id="ARBA00004251"/>
    </source>
</evidence>
<dbReference type="GO" id="GO:0005886">
    <property type="term" value="C:plasma membrane"/>
    <property type="evidence" value="ECO:0007669"/>
    <property type="project" value="UniProtKB-SubCell"/>
</dbReference>
<feature type="domain" description="Bulb-type lectin" evidence="23">
    <location>
        <begin position="159"/>
        <end position="277"/>
    </location>
</feature>
<evidence type="ECO:0000256" key="20">
    <source>
        <dbReference type="SAM" id="MobiDB-lite"/>
    </source>
</evidence>
<evidence type="ECO:0000256" key="12">
    <source>
        <dbReference type="ARBA" id="ARBA00022989"/>
    </source>
</evidence>
<dbReference type="OrthoDB" id="733107at2759"/>
<dbReference type="PROSITE" id="PS50927">
    <property type="entry name" value="BULB_LECTIN"/>
    <property type="match status" value="2"/>
</dbReference>
<feature type="transmembrane region" description="Helical" evidence="21">
    <location>
        <begin position="440"/>
        <end position="463"/>
    </location>
</feature>
<dbReference type="PROSITE" id="PS50948">
    <property type="entry name" value="PAN"/>
    <property type="match status" value="1"/>
</dbReference>
<keyword evidence="15" id="KW-0675">Receptor</keyword>
<evidence type="ECO:0000256" key="15">
    <source>
        <dbReference type="ARBA" id="ARBA00023170"/>
    </source>
</evidence>
<sequence>MLEQERHFFPSTILLSVFFTVFFLIPVVLSQIPLGSKLSIAENNSWISPNGDFAIGFFSHSDQHNQFSVGIRFNSKLIPLGKQIVVWVAGADDTVGNNSYFELSHEGEFVLFDSSNGISAWTSKTSKLSVASALLRDDGNLILLDKEGIIVWQSFDTPSDTLLPGQHLSVYKMLRAASKNSVSSYYNLYMNASGQLQLKWETSVIYWTSHSHAHTNLTAILTSGGALQVLDQKLNIVWSAFGEDHNDSISFRFLRLDVDGNLRLYSWIESSQSWRSVWQAVENQCDVFATCGERGICSFNSSGSQICECPFKFASEHVQRCLTPYQQSCQSGSSMMTYEHSYLYGIYPPNDLVTLSSLQQCKNLCLKDPTCTAVTYINDGTAQCRMKTTQYVSGYSDPSLSSISFVKKCLDPLAADPNLIEPSLAQSHRSGSYEICIPCLVGASAAAFVVFVAIQFAIGLFLCRRRNLIKKKATSAYTSENSKGLITFSFTEIEDLTGSFKYQIGPRMYKGVLPNHQPVAVKDLELAMEERKFRSTVSKIGSIHHKNLVKLEGFCCESDHRFLVYEYAKNGSVEKCIDDAELGSRLSWKRRLDICSSVARAIFYLHTGCREFISHENLKWGNVVLDKNFEAKVTEYGLGILHEAASYAGGSAEKDIEDFGKMVLILLSGCGGGEDVCEWAYKEWLEGHPERVVDKRIVNSGMKLEELERALRIAFWCVQADERMRPSMGEVVMVLEGTMTVDPPPPPFARRSLTDKEESLEQGSEAKSPAEF</sequence>
<dbReference type="InterPro" id="IPR011009">
    <property type="entry name" value="Kinase-like_dom_sf"/>
</dbReference>
<comment type="catalytic activity">
    <reaction evidence="17 19">
        <text>L-threonyl-[protein] + ATP = O-phospho-L-threonyl-[protein] + ADP + H(+)</text>
        <dbReference type="Rhea" id="RHEA:46608"/>
        <dbReference type="Rhea" id="RHEA-COMP:11060"/>
        <dbReference type="Rhea" id="RHEA-COMP:11605"/>
        <dbReference type="ChEBI" id="CHEBI:15378"/>
        <dbReference type="ChEBI" id="CHEBI:30013"/>
        <dbReference type="ChEBI" id="CHEBI:30616"/>
        <dbReference type="ChEBI" id="CHEBI:61977"/>
        <dbReference type="ChEBI" id="CHEBI:456216"/>
        <dbReference type="EC" id="2.7.11.1"/>
    </reaction>
</comment>
<dbReference type="PANTHER" id="PTHR47974">
    <property type="entry name" value="OS07G0415500 PROTEIN"/>
    <property type="match status" value="1"/>
</dbReference>
<evidence type="ECO:0000256" key="5">
    <source>
        <dbReference type="ARBA" id="ARBA00022692"/>
    </source>
</evidence>
<dbReference type="PIRSF" id="PIRSF000641">
    <property type="entry name" value="SRK"/>
    <property type="match status" value="1"/>
</dbReference>
<keyword evidence="4 19" id="KW-0808">Transferase</keyword>
<keyword evidence="9 19" id="KW-0547">Nucleotide-binding</keyword>
<proteinExistence type="inferred from homology"/>
<evidence type="ECO:0000256" key="21">
    <source>
        <dbReference type="SAM" id="Phobius"/>
    </source>
</evidence>
<comment type="caution">
    <text evidence="25">The sequence shown here is derived from an EMBL/GenBank/DDBJ whole genome shotgun (WGS) entry which is preliminary data.</text>
</comment>
<dbReference type="InterPro" id="IPR003609">
    <property type="entry name" value="Pan_app"/>
</dbReference>
<protein>
    <recommendedName>
        <fullName evidence="19">Receptor-like serine/threonine-protein kinase</fullName>
        <ecNumber evidence="19">2.7.11.1</ecNumber>
    </recommendedName>
</protein>
<dbReference type="FunFam" id="2.90.10.10:FF:000032">
    <property type="entry name" value="G-type lectin S-receptor-like serine/threonine-protein kinase SD3-1"/>
    <property type="match status" value="1"/>
</dbReference>
<dbReference type="GO" id="GO:0030246">
    <property type="term" value="F:carbohydrate binding"/>
    <property type="evidence" value="ECO:0007669"/>
    <property type="project" value="UniProtKB-KW"/>
</dbReference>
<dbReference type="InterPro" id="IPR001245">
    <property type="entry name" value="Ser-Thr/Tyr_kinase_cat_dom"/>
</dbReference>
<keyword evidence="11 19" id="KW-0067">ATP-binding</keyword>
<accession>A0A7J7DV11</accession>
<evidence type="ECO:0000256" key="10">
    <source>
        <dbReference type="ARBA" id="ARBA00022777"/>
    </source>
</evidence>
<evidence type="ECO:0000256" key="14">
    <source>
        <dbReference type="ARBA" id="ARBA00023157"/>
    </source>
</evidence>
<evidence type="ECO:0000256" key="18">
    <source>
        <dbReference type="ARBA" id="ARBA00048679"/>
    </source>
</evidence>
<keyword evidence="16" id="KW-0325">Glycoprotein</keyword>
<dbReference type="GO" id="GO:0048544">
    <property type="term" value="P:recognition of pollen"/>
    <property type="evidence" value="ECO:0007669"/>
    <property type="project" value="InterPro"/>
</dbReference>
<dbReference type="PROSITE" id="PS50011">
    <property type="entry name" value="PROTEIN_KINASE_DOM"/>
    <property type="match status" value="1"/>
</dbReference>
<evidence type="ECO:0000259" key="24">
    <source>
        <dbReference type="PROSITE" id="PS50948"/>
    </source>
</evidence>
<dbReference type="Pfam" id="PF01453">
    <property type="entry name" value="B_lectin"/>
    <property type="match status" value="1"/>
</dbReference>
<dbReference type="SUPFAM" id="SSF51110">
    <property type="entry name" value="alpha-D-mannose-specific plant lectins"/>
    <property type="match status" value="2"/>
</dbReference>
<dbReference type="GO" id="GO:0005524">
    <property type="term" value="F:ATP binding"/>
    <property type="evidence" value="ECO:0007669"/>
    <property type="project" value="UniProtKB-KW"/>
</dbReference>
<feature type="domain" description="Bulb-type lectin" evidence="23">
    <location>
        <begin position="31"/>
        <end position="156"/>
    </location>
</feature>
<keyword evidence="8" id="KW-0677">Repeat</keyword>
<keyword evidence="14" id="KW-1015">Disulfide bond</keyword>
<dbReference type="InterPro" id="IPR000858">
    <property type="entry name" value="S_locus_glycoprot_dom"/>
</dbReference>
<keyword evidence="6" id="KW-0732">Signal</keyword>
<dbReference type="InterPro" id="IPR024171">
    <property type="entry name" value="SRK-like_kinase"/>
</dbReference>
<evidence type="ECO:0000256" key="16">
    <source>
        <dbReference type="ARBA" id="ARBA00023180"/>
    </source>
</evidence>
<evidence type="ECO:0000256" key="2">
    <source>
        <dbReference type="ARBA" id="ARBA00022475"/>
    </source>
</evidence>
<dbReference type="EC" id="2.7.11.1" evidence="19"/>
<keyword evidence="2" id="KW-1003">Cell membrane</keyword>
<evidence type="ECO:0000256" key="7">
    <source>
        <dbReference type="ARBA" id="ARBA00022734"/>
    </source>
</evidence>
<evidence type="ECO:0000256" key="6">
    <source>
        <dbReference type="ARBA" id="ARBA00022729"/>
    </source>
</evidence>
<dbReference type="Pfam" id="PF00954">
    <property type="entry name" value="S_locus_glycop"/>
    <property type="match status" value="1"/>
</dbReference>
<dbReference type="Proteomes" id="UP000593562">
    <property type="component" value="Unassembled WGS sequence"/>
</dbReference>
<dbReference type="Gene3D" id="1.10.510.10">
    <property type="entry name" value="Transferase(Phosphotransferase) domain 1"/>
    <property type="match status" value="2"/>
</dbReference>
<keyword evidence="12 21" id="KW-1133">Transmembrane helix</keyword>
<evidence type="ECO:0000313" key="25">
    <source>
        <dbReference type="EMBL" id="KAF5750205.1"/>
    </source>
</evidence>
<evidence type="ECO:0000259" key="22">
    <source>
        <dbReference type="PROSITE" id="PS50011"/>
    </source>
</evidence>
<feature type="region of interest" description="Disordered" evidence="20">
    <location>
        <begin position="740"/>
        <end position="772"/>
    </location>
</feature>
<dbReference type="EMBL" id="JAAARO010000003">
    <property type="protein sequence ID" value="KAF5750205.1"/>
    <property type="molecule type" value="Genomic_DNA"/>
</dbReference>
<comment type="catalytic activity">
    <reaction evidence="18 19">
        <text>L-seryl-[protein] + ATP = O-phospho-L-seryl-[protein] + ADP + H(+)</text>
        <dbReference type="Rhea" id="RHEA:17989"/>
        <dbReference type="Rhea" id="RHEA-COMP:9863"/>
        <dbReference type="Rhea" id="RHEA-COMP:11604"/>
        <dbReference type="ChEBI" id="CHEBI:15378"/>
        <dbReference type="ChEBI" id="CHEBI:29999"/>
        <dbReference type="ChEBI" id="CHEBI:30616"/>
        <dbReference type="ChEBI" id="CHEBI:83421"/>
        <dbReference type="ChEBI" id="CHEBI:456216"/>
        <dbReference type="EC" id="2.7.11.1"/>
    </reaction>
</comment>
<feature type="domain" description="Protein kinase" evidence="22">
    <location>
        <begin position="491"/>
        <end position="772"/>
    </location>
</feature>
<keyword evidence="26" id="KW-1185">Reference proteome</keyword>
<dbReference type="SMART" id="SM00108">
    <property type="entry name" value="B_lectin"/>
    <property type="match status" value="1"/>
</dbReference>
<dbReference type="AlphaFoldDB" id="A0A7J7DV11"/>
<name>A0A7J7DV11_TRIWF</name>
<keyword evidence="7 25" id="KW-0430">Lectin</keyword>
<evidence type="ECO:0000256" key="13">
    <source>
        <dbReference type="ARBA" id="ARBA00023136"/>
    </source>
</evidence>
<dbReference type="Gene3D" id="2.90.10.10">
    <property type="entry name" value="Bulb-type lectin domain"/>
    <property type="match status" value="2"/>
</dbReference>
<dbReference type="FunCoup" id="A0A7J7DV11">
    <property type="interactions" value="605"/>
</dbReference>
<dbReference type="SMART" id="SM00473">
    <property type="entry name" value="PAN_AP"/>
    <property type="match status" value="1"/>
</dbReference>
<dbReference type="Pfam" id="PF07714">
    <property type="entry name" value="PK_Tyr_Ser-Thr"/>
    <property type="match status" value="1"/>
</dbReference>
<evidence type="ECO:0000256" key="9">
    <source>
        <dbReference type="ARBA" id="ARBA00022741"/>
    </source>
</evidence>